<feature type="domain" description="ARID" evidence="2">
    <location>
        <begin position="105"/>
        <end position="225"/>
    </location>
</feature>
<evidence type="ECO:0000256" key="1">
    <source>
        <dbReference type="SAM" id="MobiDB-lite"/>
    </source>
</evidence>
<dbReference type="SUPFAM" id="SSF46774">
    <property type="entry name" value="ARID-like"/>
    <property type="match status" value="1"/>
</dbReference>
<evidence type="ECO:0000259" key="2">
    <source>
        <dbReference type="PROSITE" id="PS51011"/>
    </source>
</evidence>
<dbReference type="InterPro" id="IPR001606">
    <property type="entry name" value="ARID_dom"/>
</dbReference>
<dbReference type="CDD" id="cd16100">
    <property type="entry name" value="ARID"/>
    <property type="match status" value="1"/>
</dbReference>
<evidence type="ECO:0000313" key="4">
    <source>
        <dbReference type="Proteomes" id="UP001050691"/>
    </source>
</evidence>
<feature type="region of interest" description="Disordered" evidence="1">
    <location>
        <begin position="275"/>
        <end position="376"/>
    </location>
</feature>
<dbReference type="PROSITE" id="PS51011">
    <property type="entry name" value="ARID"/>
    <property type="match status" value="1"/>
</dbReference>
<protein>
    <recommendedName>
        <fullName evidence="2">ARID domain-containing protein</fullName>
    </recommendedName>
</protein>
<feature type="compositionally biased region" description="Low complexity" evidence="1">
    <location>
        <begin position="359"/>
        <end position="374"/>
    </location>
</feature>
<evidence type="ECO:0000313" key="3">
    <source>
        <dbReference type="EMBL" id="GJJ09478.1"/>
    </source>
</evidence>
<dbReference type="Pfam" id="PF01388">
    <property type="entry name" value="ARID"/>
    <property type="match status" value="1"/>
</dbReference>
<dbReference type="GO" id="GO:0003677">
    <property type="term" value="F:DNA binding"/>
    <property type="evidence" value="ECO:0007669"/>
    <property type="project" value="InterPro"/>
</dbReference>
<gene>
    <name evidence="3" type="ORF">Clacol_003701</name>
</gene>
<feature type="region of interest" description="Disordered" evidence="1">
    <location>
        <begin position="1"/>
        <end position="27"/>
    </location>
</feature>
<name>A0AAV5A9Z4_9AGAM</name>
<feature type="compositionally biased region" description="Polar residues" evidence="1">
    <location>
        <begin position="283"/>
        <end position="295"/>
    </location>
</feature>
<reference evidence="3" key="1">
    <citation type="submission" date="2021-10" db="EMBL/GenBank/DDBJ databases">
        <title>De novo Genome Assembly of Clathrus columnatus (Basidiomycota, Fungi) Using Illumina and Nanopore Sequence Data.</title>
        <authorList>
            <person name="Ogiso-Tanaka E."/>
            <person name="Itagaki H."/>
            <person name="Hosoya T."/>
            <person name="Hosaka K."/>
        </authorList>
    </citation>
    <scope>NUCLEOTIDE SEQUENCE</scope>
    <source>
        <strain evidence="3">MO-923</strain>
    </source>
</reference>
<feature type="compositionally biased region" description="Basic and acidic residues" evidence="1">
    <location>
        <begin position="313"/>
        <end position="334"/>
    </location>
</feature>
<comment type="caution">
    <text evidence="3">The sequence shown here is derived from an EMBL/GenBank/DDBJ whole genome shotgun (WGS) entry which is preliminary data.</text>
</comment>
<sequence>MSLLGQPIQPTLDESSRTRSGSTPAYFSLDPNSAAKQMAALNATSQLRRTSQSGGTSESIFGSRQSPASESYVLIRLISSHLLITSLDSLVHQQRNFPNPAQVVRSRRDDFYKFLSNVMNARGTPLPPSITGIPSPYDPTNSRWGSLEPSSEPGGFKLYGKDIDLFKLWHLVMPGGGHNKLNRENAWSTVLPHFGMPEEAMNEAVVRSLAHHSNALLLPLEEAYIKNMHQQKMVQARQQQLSQSEISSTGMVHPSLAAGSMRQPSLPLAMDHMNQIGMDPNGRPTSSEQSMQVPNGLSREEPRDSNAATINDNELKRKLQEEEAFKRVRQRTESFEGSQVDAGTNAPHSVPSDSHSLLQTRQTPRPSTTSASSTNRMRRKIEYVPYSREIETYGGRDLDIIELEWNKLSLRRPQRLLEDWGTVDIEGLSMSLRSRLPIETTYALTILTILSTMRGPGADQGFNLHQCDDLMLELLELLRDQALGDTEDTPDVPDLSTHRELVDIVREQELTVFPHLSHDRSGYLNTNSFRRQIIYSILNLLRNFSLIADNQRFMGQHPEVLNLLLRISCFVVTNNSHIRPTSHVLTLPDLVKVRKEVLAIVANFAPYIVLSMHPSHVQERLFALLASFIMDPCELCSPAAVVMQSGALSAASVRPPPTVDLALDAFSKVSQPDQNREEICKRIDSTWFWSLFTSLVHRLPVSSEDFAITMRMHEVWLSYLEKVVMSIYSLCFLATPQLKIKIKTDRTLGFVKVVLRMVKRFVSIQHPEMRQYFIVSSRRAVEALKLVDDEKDVFESPQTTGPVFAFGMGFGESDTKQMESGTGLLAGFQDDVAWSIMLLPHVDDVMFAELESLCRISI</sequence>
<accession>A0AAV5A9Z4</accession>
<dbReference type="Proteomes" id="UP001050691">
    <property type="component" value="Unassembled WGS sequence"/>
</dbReference>
<organism evidence="3 4">
    <name type="scientific">Clathrus columnatus</name>
    <dbReference type="NCBI Taxonomy" id="1419009"/>
    <lineage>
        <taxon>Eukaryota</taxon>
        <taxon>Fungi</taxon>
        <taxon>Dikarya</taxon>
        <taxon>Basidiomycota</taxon>
        <taxon>Agaricomycotina</taxon>
        <taxon>Agaricomycetes</taxon>
        <taxon>Phallomycetidae</taxon>
        <taxon>Phallales</taxon>
        <taxon>Clathraceae</taxon>
        <taxon>Clathrus</taxon>
    </lineage>
</organism>
<dbReference type="AlphaFoldDB" id="A0AAV5A9Z4"/>
<dbReference type="Gene3D" id="1.10.150.60">
    <property type="entry name" value="ARID DNA-binding domain"/>
    <property type="match status" value="1"/>
</dbReference>
<dbReference type="EMBL" id="BPWL01000004">
    <property type="protein sequence ID" value="GJJ09478.1"/>
    <property type="molecule type" value="Genomic_DNA"/>
</dbReference>
<keyword evidence="4" id="KW-1185">Reference proteome</keyword>
<feature type="compositionally biased region" description="Polar residues" evidence="1">
    <location>
        <begin position="8"/>
        <end position="27"/>
    </location>
</feature>
<proteinExistence type="predicted"/>
<dbReference type="InterPro" id="IPR036431">
    <property type="entry name" value="ARID_dom_sf"/>
</dbReference>